<keyword evidence="3 6" id="KW-1133">Transmembrane helix</keyword>
<dbReference type="Ensembl" id="ENSACAT00000049614.1">
    <property type="protein sequence ID" value="ENSACAP00000029480.1"/>
    <property type="gene ID" value="ENSACAG00000035537.1"/>
</dbReference>
<proteinExistence type="predicted"/>
<sequence length="235" mass="26564">MTICSSSRLLTFAIFLQLELFLIDYLKNPILVCLHLELIPPWLWNSLPSDIRQAPSLLSFRKMLFLLIGFICIRSSWWTDHSTYSFFEIVSICDLVMILTFYIVYIFRIYRTMTCINWPLAEFLHYLIGTILLLIASIVAAAKSSNSAGLAAGAAFGFLASFLCILSIWLSYKVSCVTQSTDAGLQLLNSFSLDIMTTADGSFDTVTSGRLQFVLFSQEWGLDLNTMLVDMMSDF</sequence>
<name>A0A803T2P0_ANOCA</name>
<accession>A0A803T2P0</accession>
<comment type="subcellular location">
    <subcellularLocation>
        <location evidence="1">Membrane</location>
        <topology evidence="1">Multi-pass membrane protein</topology>
    </subcellularLocation>
</comment>
<reference evidence="8" key="3">
    <citation type="submission" date="2025-09" db="UniProtKB">
        <authorList>
            <consortium name="Ensembl"/>
        </authorList>
    </citation>
    <scope>IDENTIFICATION</scope>
</reference>
<gene>
    <name evidence="8" type="primary">CMTM7</name>
</gene>
<evidence type="ECO:0000256" key="4">
    <source>
        <dbReference type="ARBA" id="ARBA00023136"/>
    </source>
</evidence>
<dbReference type="InterPro" id="IPR050578">
    <property type="entry name" value="MARVEL-CKLF_proteins"/>
</dbReference>
<dbReference type="InterPro" id="IPR008253">
    <property type="entry name" value="Marvel"/>
</dbReference>
<dbReference type="PANTHER" id="PTHR22776">
    <property type="entry name" value="MARVEL-CONTAINING POTENTIAL LIPID RAFT-ASSOCIATED PROTEIN"/>
    <property type="match status" value="1"/>
</dbReference>
<evidence type="ECO:0000256" key="5">
    <source>
        <dbReference type="PROSITE-ProRule" id="PRU00581"/>
    </source>
</evidence>
<keyword evidence="4 5" id="KW-0472">Membrane</keyword>
<keyword evidence="9" id="KW-1185">Reference proteome</keyword>
<feature type="transmembrane region" description="Helical" evidence="6">
    <location>
        <begin position="59"/>
        <end position="77"/>
    </location>
</feature>
<protein>
    <submittedName>
        <fullName evidence="8">CKLF like MARVEL transmembrane domain containing 7</fullName>
    </submittedName>
</protein>
<feature type="transmembrane region" description="Helical" evidence="6">
    <location>
        <begin position="148"/>
        <end position="170"/>
    </location>
</feature>
<evidence type="ECO:0000256" key="3">
    <source>
        <dbReference type="ARBA" id="ARBA00022989"/>
    </source>
</evidence>
<dbReference type="InParanoid" id="A0A803T2P0"/>
<feature type="transmembrane region" description="Helical" evidence="6">
    <location>
        <begin position="89"/>
        <end position="111"/>
    </location>
</feature>
<evidence type="ECO:0000313" key="8">
    <source>
        <dbReference type="Ensembl" id="ENSACAP00000029480.1"/>
    </source>
</evidence>
<evidence type="ECO:0000256" key="1">
    <source>
        <dbReference type="ARBA" id="ARBA00004141"/>
    </source>
</evidence>
<dbReference type="GO" id="GO:0016020">
    <property type="term" value="C:membrane"/>
    <property type="evidence" value="ECO:0007669"/>
    <property type="project" value="UniProtKB-SubCell"/>
</dbReference>
<organism evidence="8 9">
    <name type="scientific">Anolis carolinensis</name>
    <name type="common">Green anole</name>
    <name type="synonym">American chameleon</name>
    <dbReference type="NCBI Taxonomy" id="28377"/>
    <lineage>
        <taxon>Eukaryota</taxon>
        <taxon>Metazoa</taxon>
        <taxon>Chordata</taxon>
        <taxon>Craniata</taxon>
        <taxon>Vertebrata</taxon>
        <taxon>Euteleostomi</taxon>
        <taxon>Lepidosauria</taxon>
        <taxon>Squamata</taxon>
        <taxon>Bifurcata</taxon>
        <taxon>Unidentata</taxon>
        <taxon>Episquamata</taxon>
        <taxon>Toxicofera</taxon>
        <taxon>Iguania</taxon>
        <taxon>Dactyloidae</taxon>
        <taxon>Anolis</taxon>
    </lineage>
</organism>
<dbReference type="PROSITE" id="PS51225">
    <property type="entry name" value="MARVEL"/>
    <property type="match status" value="1"/>
</dbReference>
<evidence type="ECO:0000259" key="7">
    <source>
        <dbReference type="PROSITE" id="PS51225"/>
    </source>
</evidence>
<dbReference type="Pfam" id="PF01284">
    <property type="entry name" value="MARVEL"/>
    <property type="match status" value="1"/>
</dbReference>
<dbReference type="PANTHER" id="PTHR22776:SF89">
    <property type="entry name" value="CKLF-LIKE MARVEL TRANSMEMBRANE DOMAIN-CONTAINING PROTEIN 7"/>
    <property type="match status" value="1"/>
</dbReference>
<evidence type="ECO:0000313" key="9">
    <source>
        <dbReference type="Proteomes" id="UP000001646"/>
    </source>
</evidence>
<reference evidence="8" key="2">
    <citation type="submission" date="2025-08" db="UniProtKB">
        <authorList>
            <consortium name="Ensembl"/>
        </authorList>
    </citation>
    <scope>IDENTIFICATION</scope>
</reference>
<feature type="domain" description="MARVEL" evidence="7">
    <location>
        <begin position="50"/>
        <end position="176"/>
    </location>
</feature>
<reference evidence="8 9" key="1">
    <citation type="submission" date="2009-12" db="EMBL/GenBank/DDBJ databases">
        <title>The Genome Sequence of Anolis carolinensis (Green Anole Lizard).</title>
        <authorList>
            <consortium name="The Genome Sequencing Platform"/>
            <person name="Di Palma F."/>
            <person name="Alfoldi J."/>
            <person name="Heiman D."/>
            <person name="Young S."/>
            <person name="Grabherr M."/>
            <person name="Johnson J."/>
            <person name="Lander E.S."/>
            <person name="Lindblad-Toh K."/>
        </authorList>
    </citation>
    <scope>NUCLEOTIDE SEQUENCE [LARGE SCALE GENOMIC DNA]</scope>
    <source>
        <strain evidence="8 9">JBL SC #1</strain>
    </source>
</reference>
<evidence type="ECO:0000256" key="2">
    <source>
        <dbReference type="ARBA" id="ARBA00022692"/>
    </source>
</evidence>
<dbReference type="GeneTree" id="ENSGT00510000048725"/>
<feature type="transmembrane region" description="Helical" evidence="6">
    <location>
        <begin position="123"/>
        <end position="142"/>
    </location>
</feature>
<dbReference type="AlphaFoldDB" id="A0A803T2P0"/>
<keyword evidence="2 5" id="KW-0812">Transmembrane</keyword>
<evidence type="ECO:0000256" key="6">
    <source>
        <dbReference type="SAM" id="Phobius"/>
    </source>
</evidence>
<dbReference type="Proteomes" id="UP000001646">
    <property type="component" value="Chromosome 1"/>
</dbReference>